<dbReference type="EMBL" id="CP027753">
    <property type="protein sequence ID" value="AZE46070.1"/>
    <property type="molecule type" value="Genomic_DNA"/>
</dbReference>
<name>A0A3G7TGD2_9PSED</name>
<accession>A0A3G7TGD2</accession>
<reference evidence="1 2" key="1">
    <citation type="submission" date="2018-03" db="EMBL/GenBank/DDBJ databases">
        <title>Diversity of phytobeneficial traits revealed by whole-genome analysis of worldwide-isolated phenazine-producing Pseudomonas spp.</title>
        <authorList>
            <person name="Biessy A."/>
            <person name="Novinscak A."/>
            <person name="Blom J."/>
            <person name="Leger G."/>
            <person name="Thomashow L.S."/>
            <person name="Cazorla F.M."/>
            <person name="Josic D."/>
            <person name="Filion M."/>
        </authorList>
    </citation>
    <scope>NUCLEOTIDE SEQUENCE [LARGE SCALE GENOMIC DNA]</scope>
    <source>
        <strain evidence="1 2">B25</strain>
    </source>
</reference>
<evidence type="ECO:0000313" key="1">
    <source>
        <dbReference type="EMBL" id="AZE46070.1"/>
    </source>
</evidence>
<organism evidence="1 2">
    <name type="scientific">Pseudomonas chlororaphis</name>
    <dbReference type="NCBI Taxonomy" id="587753"/>
    <lineage>
        <taxon>Bacteria</taxon>
        <taxon>Pseudomonadati</taxon>
        <taxon>Pseudomonadota</taxon>
        <taxon>Gammaproteobacteria</taxon>
        <taxon>Pseudomonadales</taxon>
        <taxon>Pseudomonadaceae</taxon>
        <taxon>Pseudomonas</taxon>
    </lineage>
</organism>
<evidence type="ECO:0000313" key="2">
    <source>
        <dbReference type="Proteomes" id="UP000268048"/>
    </source>
</evidence>
<protein>
    <submittedName>
        <fullName evidence="1">Uncharacterized protein</fullName>
    </submittedName>
</protein>
<dbReference type="AlphaFoldDB" id="A0A3G7TGD2"/>
<dbReference type="Proteomes" id="UP000268048">
    <property type="component" value="Chromosome"/>
</dbReference>
<gene>
    <name evidence="1" type="ORF">C4K04_0367</name>
</gene>
<proteinExistence type="predicted"/>
<sequence>MHNRGLLPGDDGQFCGSVLNSPQLAVFSLIYLYEQKMTSSVLRL</sequence>